<keyword evidence="1" id="KW-1133">Transmembrane helix</keyword>
<proteinExistence type="predicted"/>
<dbReference type="EMBL" id="BARW01026359">
    <property type="protein sequence ID" value="GAJ04631.1"/>
    <property type="molecule type" value="Genomic_DNA"/>
</dbReference>
<protein>
    <submittedName>
        <fullName evidence="2">Uncharacterized protein</fullName>
    </submittedName>
</protein>
<organism evidence="2">
    <name type="scientific">marine sediment metagenome</name>
    <dbReference type="NCBI Taxonomy" id="412755"/>
    <lineage>
        <taxon>unclassified sequences</taxon>
        <taxon>metagenomes</taxon>
        <taxon>ecological metagenomes</taxon>
    </lineage>
</organism>
<feature type="non-terminal residue" evidence="2">
    <location>
        <position position="222"/>
    </location>
</feature>
<comment type="caution">
    <text evidence="2">The sequence shown here is derived from an EMBL/GenBank/DDBJ whole genome shotgun (WGS) entry which is preliminary data.</text>
</comment>
<keyword evidence="1" id="KW-0812">Transmembrane</keyword>
<gene>
    <name evidence="2" type="ORF">S12H4_43012</name>
</gene>
<reference evidence="2" key="1">
    <citation type="journal article" date="2014" name="Front. Microbiol.">
        <title>High frequency of phylogenetically diverse reductive dehalogenase-homologous genes in deep subseafloor sedimentary metagenomes.</title>
        <authorList>
            <person name="Kawai M."/>
            <person name="Futagami T."/>
            <person name="Toyoda A."/>
            <person name="Takaki Y."/>
            <person name="Nishi S."/>
            <person name="Hori S."/>
            <person name="Arai W."/>
            <person name="Tsubouchi T."/>
            <person name="Morono Y."/>
            <person name="Uchiyama I."/>
            <person name="Ito T."/>
            <person name="Fujiyama A."/>
            <person name="Inagaki F."/>
            <person name="Takami H."/>
        </authorList>
    </citation>
    <scope>NUCLEOTIDE SEQUENCE</scope>
    <source>
        <strain evidence="2">Expedition CK06-06</strain>
    </source>
</reference>
<evidence type="ECO:0000313" key="2">
    <source>
        <dbReference type="EMBL" id="GAJ04631.1"/>
    </source>
</evidence>
<name>X1UXL8_9ZZZZ</name>
<feature type="transmembrane region" description="Helical" evidence="1">
    <location>
        <begin position="202"/>
        <end position="220"/>
    </location>
</feature>
<sequence length="222" mass="25370">MIVKKTDFISGRRLDFEVPEPFPGPQDLGANESLLFPEDVLRSDVSYKDPAFVEDITKRQEYQLLPFYQGLRRVAGSSNPDIWTEIWDWIKNNIWDFLSVGKVGVDPKVLQGIIKVETECGLTEDVKWAYAWYDKRYPLPLGNTWKGYCYYASQWALFPWDVQHYANCCTHCLNQLQNYLQAALSKAAGRPIGDIMDWLKKYGAYVAMGGAGLALILVLATR</sequence>
<accession>X1UXL8</accession>
<evidence type="ECO:0000256" key="1">
    <source>
        <dbReference type="SAM" id="Phobius"/>
    </source>
</evidence>
<keyword evidence="1" id="KW-0472">Membrane</keyword>
<dbReference type="AlphaFoldDB" id="X1UXL8"/>